<dbReference type="Proteomes" id="UP000230161">
    <property type="component" value="Unassembled WGS sequence"/>
</dbReference>
<evidence type="ECO:0000259" key="3">
    <source>
        <dbReference type="Pfam" id="PF05305"/>
    </source>
</evidence>
<sequence>MATAVAAASLTLLALVGCSAGTPTAEQTRTTATSRATPSSTPTPGTKTPKPTAAPDAPASENGGGGEAGQAPAGEEGVPGTKNSDGAIISVPLTPPPPPVAQPSPDSVYLGAVREGLIGMDTAVDSDLIDAGWTACNLYGEGQSSSTIDVIGYDSEGEPSPGYNDHVIAVAAAESYCPEFAGQ</sequence>
<evidence type="ECO:0000256" key="1">
    <source>
        <dbReference type="SAM" id="MobiDB-lite"/>
    </source>
</evidence>
<evidence type="ECO:0000313" key="5">
    <source>
        <dbReference type="Proteomes" id="UP000230161"/>
    </source>
</evidence>
<keyword evidence="5" id="KW-1185">Reference proteome</keyword>
<evidence type="ECO:0000313" key="4">
    <source>
        <dbReference type="EMBL" id="PJJ55196.1"/>
    </source>
</evidence>
<feature type="compositionally biased region" description="Low complexity" evidence="1">
    <location>
        <begin position="69"/>
        <end position="80"/>
    </location>
</feature>
<reference evidence="4 5" key="1">
    <citation type="submission" date="2017-11" db="EMBL/GenBank/DDBJ databases">
        <title>Genomic Encyclopedia of Archaeal and Bacterial Type Strains, Phase II (KMG-II): From Individual Species to Whole Genera.</title>
        <authorList>
            <person name="Goeker M."/>
        </authorList>
    </citation>
    <scope>NUCLEOTIDE SEQUENCE [LARGE SCALE GENOMIC DNA]</scope>
    <source>
        <strain evidence="4 5">DSM 25625</strain>
    </source>
</reference>
<organism evidence="4 5">
    <name type="scientific">Compostimonas suwonensis</name>
    <dbReference type="NCBI Taxonomy" id="1048394"/>
    <lineage>
        <taxon>Bacteria</taxon>
        <taxon>Bacillati</taxon>
        <taxon>Actinomycetota</taxon>
        <taxon>Actinomycetes</taxon>
        <taxon>Micrococcales</taxon>
        <taxon>Microbacteriaceae</taxon>
        <taxon>Compostimonas</taxon>
    </lineage>
</organism>
<feature type="chain" id="PRO_5014676774" description="DUF732 domain-containing protein" evidence="2">
    <location>
        <begin position="26"/>
        <end position="183"/>
    </location>
</feature>
<protein>
    <recommendedName>
        <fullName evidence="3">DUF732 domain-containing protein</fullName>
    </recommendedName>
</protein>
<dbReference type="EMBL" id="PGFB01000007">
    <property type="protein sequence ID" value="PJJ55196.1"/>
    <property type="molecule type" value="Genomic_DNA"/>
</dbReference>
<dbReference type="AlphaFoldDB" id="A0A2M9BB78"/>
<accession>A0A2M9BB78</accession>
<evidence type="ECO:0000256" key="2">
    <source>
        <dbReference type="SAM" id="SignalP"/>
    </source>
</evidence>
<feature type="compositionally biased region" description="Pro residues" evidence="1">
    <location>
        <begin position="93"/>
        <end position="102"/>
    </location>
</feature>
<feature type="compositionally biased region" description="Low complexity" evidence="1">
    <location>
        <begin position="20"/>
        <end position="61"/>
    </location>
</feature>
<comment type="caution">
    <text evidence="4">The sequence shown here is derived from an EMBL/GenBank/DDBJ whole genome shotgun (WGS) entry which is preliminary data.</text>
</comment>
<name>A0A2M9BB78_9MICO</name>
<dbReference type="InterPro" id="IPR007969">
    <property type="entry name" value="DUF732"/>
</dbReference>
<keyword evidence="2" id="KW-0732">Signal</keyword>
<gene>
    <name evidence="4" type="ORF">CLV54_3332</name>
</gene>
<feature type="domain" description="DUF732" evidence="3">
    <location>
        <begin position="106"/>
        <end position="179"/>
    </location>
</feature>
<feature type="region of interest" description="Disordered" evidence="1">
    <location>
        <begin position="20"/>
        <end position="104"/>
    </location>
</feature>
<feature type="signal peptide" evidence="2">
    <location>
        <begin position="1"/>
        <end position="25"/>
    </location>
</feature>
<proteinExistence type="predicted"/>
<dbReference type="Pfam" id="PF05305">
    <property type="entry name" value="DUF732"/>
    <property type="match status" value="1"/>
</dbReference>